<dbReference type="EMBL" id="BMMP01000014">
    <property type="protein sequence ID" value="GGO54077.1"/>
    <property type="molecule type" value="Genomic_DNA"/>
</dbReference>
<dbReference type="RefSeq" id="WP_189038762.1">
    <property type="nucleotide sequence ID" value="NZ_BMMP01000014.1"/>
</dbReference>
<protein>
    <submittedName>
        <fullName evidence="1">DNA-binding protein</fullName>
    </submittedName>
</protein>
<dbReference type="InterPro" id="IPR021487">
    <property type="entry name" value="DUF3140"/>
</dbReference>
<gene>
    <name evidence="1" type="ORF">GCM10012287_42180</name>
</gene>
<sequence length="119" mass="14331">MSETEQRTQREQLFTDFEKYVNMPAGQLERWLATNESRHVGRHKGQSESHGHAAGRRIVRLLRRRRADFTADDLVHMRRAVRHIERQLRHRPRGDVSETAWRFSLMNWGHDPQRHDQTR</sequence>
<dbReference type="Proteomes" id="UP000631535">
    <property type="component" value="Unassembled WGS sequence"/>
</dbReference>
<evidence type="ECO:0000313" key="1">
    <source>
        <dbReference type="EMBL" id="GGO54077.1"/>
    </source>
</evidence>
<reference evidence="2" key="1">
    <citation type="journal article" date="2019" name="Int. J. Syst. Evol. Microbiol.">
        <title>The Global Catalogue of Microorganisms (GCM) 10K type strain sequencing project: providing services to taxonomists for standard genome sequencing and annotation.</title>
        <authorList>
            <consortium name="The Broad Institute Genomics Platform"/>
            <consortium name="The Broad Institute Genome Sequencing Center for Infectious Disease"/>
            <person name="Wu L."/>
            <person name="Ma J."/>
        </authorList>
    </citation>
    <scope>NUCLEOTIDE SEQUENCE [LARGE SCALE GENOMIC DNA]</scope>
    <source>
        <strain evidence="2">CGMCC 4.7178</strain>
    </source>
</reference>
<accession>A0ABQ2MLN5</accession>
<proteinExistence type="predicted"/>
<evidence type="ECO:0000313" key="2">
    <source>
        <dbReference type="Proteomes" id="UP000631535"/>
    </source>
</evidence>
<keyword evidence="2" id="KW-1185">Reference proteome</keyword>
<dbReference type="PANTHER" id="PTHR40630">
    <property type="entry name" value="POSSIBLE DNA-BINDING PROTEIN"/>
    <property type="match status" value="1"/>
</dbReference>
<organism evidence="1 2">
    <name type="scientific">Streptomyces daqingensis</name>
    <dbReference type="NCBI Taxonomy" id="1472640"/>
    <lineage>
        <taxon>Bacteria</taxon>
        <taxon>Bacillati</taxon>
        <taxon>Actinomycetota</taxon>
        <taxon>Actinomycetes</taxon>
        <taxon>Kitasatosporales</taxon>
        <taxon>Streptomycetaceae</taxon>
        <taxon>Streptomyces</taxon>
    </lineage>
</organism>
<keyword evidence="1" id="KW-0238">DNA-binding</keyword>
<dbReference type="GO" id="GO:0003677">
    <property type="term" value="F:DNA binding"/>
    <property type="evidence" value="ECO:0007669"/>
    <property type="project" value="UniProtKB-KW"/>
</dbReference>
<comment type="caution">
    <text evidence="1">The sequence shown here is derived from an EMBL/GenBank/DDBJ whole genome shotgun (WGS) entry which is preliminary data.</text>
</comment>
<name>A0ABQ2MLN5_9ACTN</name>
<dbReference type="Pfam" id="PF11338">
    <property type="entry name" value="DUF3140"/>
    <property type="match status" value="1"/>
</dbReference>
<dbReference type="PANTHER" id="PTHR40630:SF1">
    <property type="entry name" value="DNA-BINDING PROTEIN"/>
    <property type="match status" value="1"/>
</dbReference>